<name>A0AAD6BI70_9TELE</name>
<reference evidence="2" key="1">
    <citation type="submission" date="2022-11" db="EMBL/GenBank/DDBJ databases">
        <title>Chromosome-level genome of Pogonophryne albipinna.</title>
        <authorList>
            <person name="Jo E."/>
        </authorList>
    </citation>
    <scope>NUCLEOTIDE SEQUENCE</scope>
    <source>
        <strain evidence="2">SGF0006</strain>
        <tissue evidence="2">Muscle</tissue>
    </source>
</reference>
<evidence type="ECO:0000313" key="3">
    <source>
        <dbReference type="Proteomes" id="UP001219934"/>
    </source>
</evidence>
<organism evidence="2 3">
    <name type="scientific">Pogonophryne albipinna</name>
    <dbReference type="NCBI Taxonomy" id="1090488"/>
    <lineage>
        <taxon>Eukaryota</taxon>
        <taxon>Metazoa</taxon>
        <taxon>Chordata</taxon>
        <taxon>Craniata</taxon>
        <taxon>Vertebrata</taxon>
        <taxon>Euteleostomi</taxon>
        <taxon>Actinopterygii</taxon>
        <taxon>Neopterygii</taxon>
        <taxon>Teleostei</taxon>
        <taxon>Neoteleostei</taxon>
        <taxon>Acanthomorphata</taxon>
        <taxon>Eupercaria</taxon>
        <taxon>Perciformes</taxon>
        <taxon>Notothenioidei</taxon>
        <taxon>Pogonophryne</taxon>
    </lineage>
</organism>
<accession>A0AAD6BI70</accession>
<dbReference type="EMBL" id="JAPTMU010000006">
    <property type="protein sequence ID" value="KAJ4942544.1"/>
    <property type="molecule type" value="Genomic_DNA"/>
</dbReference>
<dbReference type="GO" id="GO:0003676">
    <property type="term" value="F:nucleic acid binding"/>
    <property type="evidence" value="ECO:0007669"/>
    <property type="project" value="InterPro"/>
</dbReference>
<protein>
    <submittedName>
        <fullName evidence="2">Uncharacterized protein</fullName>
    </submittedName>
</protein>
<keyword evidence="3" id="KW-1185">Reference proteome</keyword>
<feature type="region of interest" description="Disordered" evidence="1">
    <location>
        <begin position="29"/>
        <end position="108"/>
    </location>
</feature>
<sequence>GTGPLPCIEDRMDGAMYHTILSDSLLPSARTLNMGHGGVFQQDNDPEHTAKATQEWLKKKHIQVREGPSQSPDLNPRKGAEASRGQASASKPEGFGEDLQRGVDQHPY</sequence>
<dbReference type="InterPro" id="IPR036397">
    <property type="entry name" value="RNaseH_sf"/>
</dbReference>
<dbReference type="AlphaFoldDB" id="A0AAD6BI70"/>
<feature type="compositionally biased region" description="Basic and acidic residues" evidence="1">
    <location>
        <begin position="98"/>
        <end position="108"/>
    </location>
</feature>
<feature type="non-terminal residue" evidence="2">
    <location>
        <position position="1"/>
    </location>
</feature>
<evidence type="ECO:0000313" key="2">
    <source>
        <dbReference type="EMBL" id="KAJ4942544.1"/>
    </source>
</evidence>
<gene>
    <name evidence="2" type="ORF">JOQ06_012400</name>
</gene>
<dbReference type="Gene3D" id="3.30.420.10">
    <property type="entry name" value="Ribonuclease H-like superfamily/Ribonuclease H"/>
    <property type="match status" value="1"/>
</dbReference>
<comment type="caution">
    <text evidence="2">The sequence shown here is derived from an EMBL/GenBank/DDBJ whole genome shotgun (WGS) entry which is preliminary data.</text>
</comment>
<evidence type="ECO:0000256" key="1">
    <source>
        <dbReference type="SAM" id="MobiDB-lite"/>
    </source>
</evidence>
<proteinExistence type="predicted"/>
<dbReference type="Proteomes" id="UP001219934">
    <property type="component" value="Unassembled WGS sequence"/>
</dbReference>